<protein>
    <recommendedName>
        <fullName evidence="3">DUF2007 domain-containing protein</fullName>
    </recommendedName>
</protein>
<dbReference type="AlphaFoldDB" id="A0A1G9T7M8"/>
<dbReference type="Proteomes" id="UP000198901">
    <property type="component" value="Unassembled WGS sequence"/>
</dbReference>
<reference evidence="1 2" key="1">
    <citation type="submission" date="2016-10" db="EMBL/GenBank/DDBJ databases">
        <authorList>
            <person name="de Groot N.N."/>
        </authorList>
    </citation>
    <scope>NUCLEOTIDE SEQUENCE [LARGE SCALE GENOMIC DNA]</scope>
    <source>
        <strain evidence="1 2">DSM 21668</strain>
    </source>
</reference>
<evidence type="ECO:0000313" key="2">
    <source>
        <dbReference type="Proteomes" id="UP000198901"/>
    </source>
</evidence>
<dbReference type="EMBL" id="FNGS01000006">
    <property type="protein sequence ID" value="SDM43085.1"/>
    <property type="molecule type" value="Genomic_DNA"/>
</dbReference>
<name>A0A1G9T7M8_9BACT</name>
<evidence type="ECO:0000313" key="1">
    <source>
        <dbReference type="EMBL" id="SDM43085.1"/>
    </source>
</evidence>
<dbReference type="STRING" id="563176.SAMN04488090_3426"/>
<keyword evidence="2" id="KW-1185">Reference proteome</keyword>
<gene>
    <name evidence="1" type="ORF">SAMN04488090_3426</name>
</gene>
<sequence length="73" mass="8606">MEGWVKVYESMLPHRAELLRGWLAHEYEIDAVVLSKQDSAYLWGHHEIHVPVKDAVFAEWVLRNEETNTDETE</sequence>
<proteinExistence type="predicted"/>
<organism evidence="1 2">
    <name type="scientific">Siphonobacter aquaeclarae</name>
    <dbReference type="NCBI Taxonomy" id="563176"/>
    <lineage>
        <taxon>Bacteria</taxon>
        <taxon>Pseudomonadati</taxon>
        <taxon>Bacteroidota</taxon>
        <taxon>Cytophagia</taxon>
        <taxon>Cytophagales</taxon>
        <taxon>Cytophagaceae</taxon>
        <taxon>Siphonobacter</taxon>
    </lineage>
</organism>
<evidence type="ECO:0008006" key="3">
    <source>
        <dbReference type="Google" id="ProtNLM"/>
    </source>
</evidence>
<accession>A0A1G9T7M8</accession>